<keyword evidence="3" id="KW-1185">Reference proteome</keyword>
<dbReference type="Proteomes" id="UP000827986">
    <property type="component" value="Unassembled WGS sequence"/>
</dbReference>
<proteinExistence type="predicted"/>
<protein>
    <recommendedName>
        <fullName evidence="4">Secreted protein</fullName>
    </recommendedName>
</protein>
<dbReference type="EMBL" id="JAHDVG010000483">
    <property type="protein sequence ID" value="KAH1170917.1"/>
    <property type="molecule type" value="Genomic_DNA"/>
</dbReference>
<evidence type="ECO:0000256" key="1">
    <source>
        <dbReference type="SAM" id="SignalP"/>
    </source>
</evidence>
<feature type="signal peptide" evidence="1">
    <location>
        <begin position="1"/>
        <end position="21"/>
    </location>
</feature>
<dbReference type="AlphaFoldDB" id="A0A9D3WZI2"/>
<evidence type="ECO:0000313" key="3">
    <source>
        <dbReference type="Proteomes" id="UP000827986"/>
    </source>
</evidence>
<feature type="chain" id="PRO_5039109101" description="Secreted protein" evidence="1">
    <location>
        <begin position="22"/>
        <end position="119"/>
    </location>
</feature>
<sequence>MVVARALPWGCCCCVALSTNAAPIPLAYQHGCRADQHRDAVPGALPGICHHVTKARAPALPCRVSPGSRPRAGPGDGLRGVECSVNKPGWAITVLERQGGRGGLLLDERLLVREVRAGE</sequence>
<keyword evidence="1" id="KW-0732">Signal</keyword>
<reference evidence="2" key="1">
    <citation type="submission" date="2021-09" db="EMBL/GenBank/DDBJ databases">
        <title>The genome of Mauremys mutica provides insights into the evolution of semi-aquatic lifestyle.</title>
        <authorList>
            <person name="Gong S."/>
            <person name="Gao Y."/>
        </authorList>
    </citation>
    <scope>NUCLEOTIDE SEQUENCE</scope>
    <source>
        <strain evidence="2">MM-2020</strain>
        <tissue evidence="2">Muscle</tissue>
    </source>
</reference>
<organism evidence="2 3">
    <name type="scientific">Mauremys mutica</name>
    <name type="common">yellowpond turtle</name>
    <dbReference type="NCBI Taxonomy" id="74926"/>
    <lineage>
        <taxon>Eukaryota</taxon>
        <taxon>Metazoa</taxon>
        <taxon>Chordata</taxon>
        <taxon>Craniata</taxon>
        <taxon>Vertebrata</taxon>
        <taxon>Euteleostomi</taxon>
        <taxon>Archelosauria</taxon>
        <taxon>Testudinata</taxon>
        <taxon>Testudines</taxon>
        <taxon>Cryptodira</taxon>
        <taxon>Durocryptodira</taxon>
        <taxon>Testudinoidea</taxon>
        <taxon>Geoemydidae</taxon>
        <taxon>Geoemydinae</taxon>
        <taxon>Mauremys</taxon>
    </lineage>
</organism>
<evidence type="ECO:0000313" key="2">
    <source>
        <dbReference type="EMBL" id="KAH1170917.1"/>
    </source>
</evidence>
<comment type="caution">
    <text evidence="2">The sequence shown here is derived from an EMBL/GenBank/DDBJ whole genome shotgun (WGS) entry which is preliminary data.</text>
</comment>
<accession>A0A9D3WZI2</accession>
<name>A0A9D3WZI2_9SAUR</name>
<evidence type="ECO:0008006" key="4">
    <source>
        <dbReference type="Google" id="ProtNLM"/>
    </source>
</evidence>
<gene>
    <name evidence="2" type="ORF">KIL84_006535</name>
</gene>